<feature type="domain" description="Putative tail fiber protein gp53-like C-terminal" evidence="1">
    <location>
        <begin position="36"/>
        <end position="123"/>
    </location>
</feature>
<dbReference type="Pfam" id="PF21882">
    <property type="entry name" value="Gp53-like_C"/>
    <property type="match status" value="1"/>
</dbReference>
<sequence length="126" mass="14489">MLIFVIFNYIKYKKNAELNHNLGFEYGVDDNRYYKKYNNGLLEMWGSVVIDKSSGYGTITFPMDYANKAFRVFATQCYNSSAVPVMICSAQQQSTSTCIIYGRTHDGKTPSVNTTVWWNSIGYWKV</sequence>
<proteinExistence type="predicted"/>
<evidence type="ECO:0000313" key="2">
    <source>
        <dbReference type="EMBL" id="EEG75437.1"/>
    </source>
</evidence>
<dbReference type="InterPro" id="IPR054075">
    <property type="entry name" value="Gp53-like_C"/>
</dbReference>
<organism evidence="2 3">
    <name type="scientific">[Clostridium] hylemonae DSM 15053</name>
    <dbReference type="NCBI Taxonomy" id="553973"/>
    <lineage>
        <taxon>Bacteria</taxon>
        <taxon>Bacillati</taxon>
        <taxon>Bacillota</taxon>
        <taxon>Clostridia</taxon>
        <taxon>Lachnospirales</taxon>
        <taxon>Lachnospiraceae</taxon>
    </lineage>
</organism>
<protein>
    <recommendedName>
        <fullName evidence="1">Putative tail fiber protein gp53-like C-terminal domain-containing protein</fullName>
    </recommendedName>
</protein>
<dbReference type="Proteomes" id="UP000004893">
    <property type="component" value="Unassembled WGS sequence"/>
</dbReference>
<dbReference type="HOGENOM" id="CLU_1977691_0_0_9"/>
<evidence type="ECO:0000313" key="3">
    <source>
        <dbReference type="Proteomes" id="UP000004893"/>
    </source>
</evidence>
<reference evidence="2" key="1">
    <citation type="submission" date="2009-02" db="EMBL/GenBank/DDBJ databases">
        <authorList>
            <person name="Fulton L."/>
            <person name="Clifton S."/>
            <person name="Fulton B."/>
            <person name="Xu J."/>
            <person name="Minx P."/>
            <person name="Pepin K.H."/>
            <person name="Johnson M."/>
            <person name="Bhonagiri V."/>
            <person name="Nash W.E."/>
            <person name="Mardis E.R."/>
            <person name="Wilson R.K."/>
        </authorList>
    </citation>
    <scope>NUCLEOTIDE SEQUENCE [LARGE SCALE GENOMIC DNA]</scope>
    <source>
        <strain evidence="2">DSM 15053</strain>
    </source>
</reference>
<dbReference type="AlphaFoldDB" id="C0BXB0"/>
<reference evidence="2" key="2">
    <citation type="submission" date="2013-06" db="EMBL/GenBank/DDBJ databases">
        <title>Draft genome sequence of Clostridium hylemonae (DSM 15053).</title>
        <authorList>
            <person name="Sudarsanam P."/>
            <person name="Ley R."/>
            <person name="Guruge J."/>
            <person name="Turnbaugh P.J."/>
            <person name="Mahowald M."/>
            <person name="Liep D."/>
            <person name="Gordon J."/>
        </authorList>
    </citation>
    <scope>NUCLEOTIDE SEQUENCE</scope>
    <source>
        <strain evidence="2">DSM 15053</strain>
    </source>
</reference>
<evidence type="ECO:0000259" key="1">
    <source>
        <dbReference type="Pfam" id="PF21882"/>
    </source>
</evidence>
<accession>C0BXB0</accession>
<dbReference type="EMBL" id="ABYI02000011">
    <property type="protein sequence ID" value="EEG75437.1"/>
    <property type="molecule type" value="Genomic_DNA"/>
</dbReference>
<name>C0BXB0_9FIRM</name>
<gene>
    <name evidence="2" type="ORF">CLOHYLEM_04447</name>
</gene>
<comment type="caution">
    <text evidence="2">The sequence shown here is derived from an EMBL/GenBank/DDBJ whole genome shotgun (WGS) entry which is preliminary data.</text>
</comment>
<keyword evidence="3" id="KW-1185">Reference proteome</keyword>
<dbReference type="Gene3D" id="2.60.40.3940">
    <property type="match status" value="1"/>
</dbReference>